<dbReference type="GO" id="GO:0046677">
    <property type="term" value="P:response to antibiotic"/>
    <property type="evidence" value="ECO:0007669"/>
    <property type="project" value="UniProtKB-KW"/>
</dbReference>
<evidence type="ECO:0000313" key="11">
    <source>
        <dbReference type="Proteomes" id="UP000195755"/>
    </source>
</evidence>
<keyword evidence="6 8" id="KW-0472">Membrane</keyword>
<dbReference type="PROSITE" id="PS50850">
    <property type="entry name" value="MFS"/>
    <property type="match status" value="1"/>
</dbReference>
<dbReference type="GO" id="GO:0022857">
    <property type="term" value="F:transmembrane transporter activity"/>
    <property type="evidence" value="ECO:0007669"/>
    <property type="project" value="InterPro"/>
</dbReference>
<feature type="domain" description="Major facilitator superfamily (MFS) profile" evidence="9">
    <location>
        <begin position="20"/>
        <end position="501"/>
    </location>
</feature>
<feature type="transmembrane region" description="Helical" evidence="8">
    <location>
        <begin position="144"/>
        <end position="165"/>
    </location>
</feature>
<dbReference type="Gene3D" id="1.20.1720.10">
    <property type="entry name" value="Multidrug resistance protein D"/>
    <property type="match status" value="1"/>
</dbReference>
<feature type="transmembrane region" description="Helical" evidence="8">
    <location>
        <begin position="56"/>
        <end position="74"/>
    </location>
</feature>
<dbReference type="InterPro" id="IPR011701">
    <property type="entry name" value="MFS"/>
</dbReference>
<evidence type="ECO:0000256" key="5">
    <source>
        <dbReference type="ARBA" id="ARBA00022989"/>
    </source>
</evidence>
<name>A0A1Z2KUV2_9ACTN</name>
<keyword evidence="7" id="KW-0046">Antibiotic resistance</keyword>
<dbReference type="PRINTS" id="PR01036">
    <property type="entry name" value="TCRTETB"/>
</dbReference>
<evidence type="ECO:0000256" key="3">
    <source>
        <dbReference type="ARBA" id="ARBA00022475"/>
    </source>
</evidence>
<feature type="transmembrane region" description="Helical" evidence="8">
    <location>
        <begin position="171"/>
        <end position="195"/>
    </location>
</feature>
<feature type="transmembrane region" description="Helical" evidence="8">
    <location>
        <begin position="410"/>
        <end position="429"/>
    </location>
</feature>
<dbReference type="AlphaFoldDB" id="A0A1Z2KUV2"/>
<proteinExistence type="predicted"/>
<accession>A0A1Z2KUV2</accession>
<dbReference type="InterPro" id="IPR020846">
    <property type="entry name" value="MFS_dom"/>
</dbReference>
<evidence type="ECO:0000256" key="8">
    <source>
        <dbReference type="SAM" id="Phobius"/>
    </source>
</evidence>
<feature type="transmembrane region" description="Helical" evidence="8">
    <location>
        <begin position="301"/>
        <end position="322"/>
    </location>
</feature>
<dbReference type="Proteomes" id="UP000195755">
    <property type="component" value="Chromosome"/>
</dbReference>
<feature type="transmembrane region" description="Helical" evidence="8">
    <location>
        <begin position="273"/>
        <end position="295"/>
    </location>
</feature>
<reference evidence="10 11" key="1">
    <citation type="submission" date="2017-06" db="EMBL/GenBank/DDBJ databases">
        <title>Streptomyces albireticuli Genome sequencing and assembly.</title>
        <authorList>
            <person name="Wang Y."/>
            <person name="Du B."/>
            <person name="Ding Y."/>
            <person name="Liu H."/>
            <person name="Hou Q."/>
            <person name="Liu K."/>
            <person name="Yao L."/>
            <person name="Wang C."/>
        </authorList>
    </citation>
    <scope>NUCLEOTIDE SEQUENCE [LARGE SCALE GENOMIC DNA]</scope>
    <source>
        <strain evidence="10 11">MDJK11</strain>
    </source>
</reference>
<dbReference type="PANTHER" id="PTHR42718">
    <property type="entry name" value="MAJOR FACILITATOR SUPERFAMILY MULTIDRUG TRANSPORTER MFSC"/>
    <property type="match status" value="1"/>
</dbReference>
<feature type="transmembrane region" description="Helical" evidence="8">
    <location>
        <begin position="367"/>
        <end position="389"/>
    </location>
</feature>
<protein>
    <submittedName>
        <fullName evidence="10">Multidrug MFS transporter</fullName>
    </submittedName>
</protein>
<dbReference type="InterPro" id="IPR036259">
    <property type="entry name" value="MFS_trans_sf"/>
</dbReference>
<comment type="subcellular location">
    <subcellularLocation>
        <location evidence="1">Cell membrane</location>
        <topology evidence="1">Multi-pass membrane protein</topology>
    </subcellularLocation>
</comment>
<evidence type="ECO:0000256" key="7">
    <source>
        <dbReference type="ARBA" id="ARBA00023251"/>
    </source>
</evidence>
<dbReference type="SUPFAM" id="SSF103473">
    <property type="entry name" value="MFS general substrate transporter"/>
    <property type="match status" value="1"/>
</dbReference>
<evidence type="ECO:0000256" key="2">
    <source>
        <dbReference type="ARBA" id="ARBA00022448"/>
    </source>
</evidence>
<feature type="transmembrane region" description="Helical" evidence="8">
    <location>
        <begin position="231"/>
        <end position="253"/>
    </location>
</feature>
<evidence type="ECO:0000313" key="10">
    <source>
        <dbReference type="EMBL" id="ARZ65809.1"/>
    </source>
</evidence>
<dbReference type="EMBL" id="CP021744">
    <property type="protein sequence ID" value="ARZ65809.1"/>
    <property type="molecule type" value="Genomic_DNA"/>
</dbReference>
<organism evidence="10 11">
    <name type="scientific">Streptomyces albireticuli</name>
    <dbReference type="NCBI Taxonomy" id="1940"/>
    <lineage>
        <taxon>Bacteria</taxon>
        <taxon>Bacillati</taxon>
        <taxon>Actinomycetota</taxon>
        <taxon>Actinomycetes</taxon>
        <taxon>Kitasatosporales</taxon>
        <taxon>Streptomycetaceae</taxon>
        <taxon>Streptomyces</taxon>
    </lineage>
</organism>
<dbReference type="KEGG" id="salj:SMD11_0143"/>
<keyword evidence="2" id="KW-0813">Transport</keyword>
<dbReference type="Pfam" id="PF07690">
    <property type="entry name" value="MFS_1"/>
    <property type="match status" value="1"/>
</dbReference>
<evidence type="ECO:0000259" key="9">
    <source>
        <dbReference type="PROSITE" id="PS50850"/>
    </source>
</evidence>
<dbReference type="NCBIfam" id="TIGR00711">
    <property type="entry name" value="efflux_EmrB"/>
    <property type="match status" value="1"/>
</dbReference>
<dbReference type="CDD" id="cd17321">
    <property type="entry name" value="MFS_MMR_MDR_like"/>
    <property type="match status" value="1"/>
</dbReference>
<keyword evidence="5 8" id="KW-1133">Transmembrane helix</keyword>
<feature type="transmembrane region" description="Helical" evidence="8">
    <location>
        <begin position="334"/>
        <end position="355"/>
    </location>
</feature>
<keyword evidence="4 8" id="KW-0812">Transmembrane</keyword>
<evidence type="ECO:0000256" key="6">
    <source>
        <dbReference type="ARBA" id="ARBA00023136"/>
    </source>
</evidence>
<feature type="transmembrane region" description="Helical" evidence="8">
    <location>
        <begin position="86"/>
        <end position="105"/>
    </location>
</feature>
<evidence type="ECO:0000256" key="4">
    <source>
        <dbReference type="ARBA" id="ARBA00022692"/>
    </source>
</evidence>
<dbReference type="Gene3D" id="1.20.1250.20">
    <property type="entry name" value="MFS general substrate transporter like domains"/>
    <property type="match status" value="1"/>
</dbReference>
<keyword evidence="3" id="KW-1003">Cell membrane</keyword>
<feature type="transmembrane region" description="Helical" evidence="8">
    <location>
        <begin position="477"/>
        <end position="497"/>
    </location>
</feature>
<dbReference type="InterPro" id="IPR004638">
    <property type="entry name" value="EmrB-like"/>
</dbReference>
<gene>
    <name evidence="10" type="ORF">SMD11_0143</name>
</gene>
<evidence type="ECO:0000256" key="1">
    <source>
        <dbReference type="ARBA" id="ARBA00004651"/>
    </source>
</evidence>
<sequence>MSAPSAVSTPARADPRRWWALVALVAANLVLSFDTTILNVALPSMSAQLGAGSGQLQWIANSYIVVFAALMLPAGLLGDRFGRRRMLVCGLGVFLAGSLLGTLAHTAELVIAARTVMGAGAALIMPLALAALPSLFAPEERTRALGAISAVSALGLPLGPLVGGWLLKHFWWGSVFFINVPLVLIGIAACVFLLPETRDPASPRIDAVSTLLTVTGLGALIFGLNEGPARGWASPLIAGAFLASLALLAALVWRGRGQPRPMLDVSLLRERAFLWSTAAATLISLVLAGLMFVLPQYLQGVLGYDTLGAGLGMLPLMAGMVIASKATGAITARLGARAVITGGLLALSAAAFLGSTTGAGDGYGITALWLAVAGLGIGAAVVPAMGTALGSLHGERAGSGSGLLTTVRQFGGAVGVALLGSLLAGAYTARLDPGGLPAAEAGAAAESVGAAQAVAERLGAEHLAASADSAFLHGQSLVLTVSGTAALAVALLVAARLPTPARRNTEQ</sequence>
<dbReference type="GO" id="GO:0005886">
    <property type="term" value="C:plasma membrane"/>
    <property type="evidence" value="ECO:0007669"/>
    <property type="project" value="UniProtKB-SubCell"/>
</dbReference>
<feature type="transmembrane region" description="Helical" evidence="8">
    <location>
        <begin position="207"/>
        <end position="225"/>
    </location>
</feature>
<dbReference type="PANTHER" id="PTHR42718:SF42">
    <property type="entry name" value="EXPORT PROTEIN"/>
    <property type="match status" value="1"/>
</dbReference>
<feature type="transmembrane region" description="Helical" evidence="8">
    <location>
        <begin position="111"/>
        <end position="132"/>
    </location>
</feature>